<feature type="region of interest" description="Disordered" evidence="3">
    <location>
        <begin position="1"/>
        <end position="38"/>
    </location>
</feature>
<dbReference type="InterPro" id="IPR006600">
    <property type="entry name" value="HTH_CenpB_DNA-bd_dom"/>
</dbReference>
<evidence type="ECO:0000313" key="7">
    <source>
        <dbReference type="WBParaSite" id="HPBE_0000650801-mRNA-1"/>
    </source>
</evidence>
<dbReference type="EMBL" id="UZAH01025679">
    <property type="protein sequence ID" value="VDO68573.1"/>
    <property type="molecule type" value="Genomic_DNA"/>
</dbReference>
<dbReference type="Pfam" id="PF03221">
    <property type="entry name" value="HTH_Tnp_Tc5"/>
    <property type="match status" value="1"/>
</dbReference>
<evidence type="ECO:0000313" key="6">
    <source>
        <dbReference type="Proteomes" id="UP000050761"/>
    </source>
</evidence>
<dbReference type="InterPro" id="IPR050863">
    <property type="entry name" value="CenT-Element_Derived"/>
</dbReference>
<keyword evidence="6" id="KW-1185">Reference proteome</keyword>
<evidence type="ECO:0000256" key="1">
    <source>
        <dbReference type="ARBA" id="ARBA00004123"/>
    </source>
</evidence>
<gene>
    <name evidence="5" type="ORF">HPBE_LOCUS6509</name>
</gene>
<sequence length="766" mass="83636">MQASRKRPRSDVKADASPSNAKELCQSTESGRSNSTDLTDTAFQLFSNKSPSNTITMDSGYQMDPVKQLMEQSDKEMSVKEALAKGFRNYKVRLPKKRIQFDADSSIDTSVLYSLFANDAVDENGKEPSAAAPNPPASVHDAPNEREVQTETNPAAQASAEKSDADTDMDASVKREPIESPVGTHVPLRAASPDVVNERSCVYTLPPFWKLPLVVSKGYRGGYYVRGVKYVQMTTLIHYNALAVPLDAPIRFDIDGEAKTFTFDDLLLANGVAINDPRKCAEISKIFATSVLLVHHSIAEHLLCNAGPNPLNPHARLKLDCDPIPISGEFPPIACHKPQYFALALNRCHGANEIFDPCKPNVPSSGLSEALPIFEDTKPCIEEAKPSQSSPRVDAPLTARQKGLVLTHFDTGASIDELAEKFRVSAEDIENIILNRAEVVRDQTAALIADTDMDDEKDSRPVVICSGARKKNRVRRTSFVGLNILMWRFFKDCRDNGIVLNGKLLKEHAMMISRQLGLENFKGSEGWLDAFKRRHRIDLKLMSGVPVNYEETDDDKMEEDHEDNHSSASANVATSTRQLNISQIQASSDGTTAALLDSVEKASAPRTMAPIAHASISNTKPLDLANLFGVSESSSADRPVARPCADASPGSSSRVSPGRVTTQLSPTLASDERGLIAAIVKSAAIRVPDKEVSSALETIRSYILTNDASAMPVFLELQMKLAVLSREQSKRERRERAYGVEQCPAQNGGCLSFATAILQWLCGVAK</sequence>
<feature type="region of interest" description="Disordered" evidence="3">
    <location>
        <begin position="124"/>
        <end position="172"/>
    </location>
</feature>
<dbReference type="Proteomes" id="UP000050761">
    <property type="component" value="Unassembled WGS sequence"/>
</dbReference>
<dbReference type="Gene3D" id="1.10.10.60">
    <property type="entry name" value="Homeodomain-like"/>
    <property type="match status" value="1"/>
</dbReference>
<reference evidence="7" key="2">
    <citation type="submission" date="2019-09" db="UniProtKB">
        <authorList>
            <consortium name="WormBaseParasite"/>
        </authorList>
    </citation>
    <scope>IDENTIFICATION</scope>
</reference>
<feature type="compositionally biased region" description="Basic and acidic residues" evidence="3">
    <location>
        <begin position="161"/>
        <end position="172"/>
    </location>
</feature>
<feature type="compositionally biased region" description="Low complexity" evidence="3">
    <location>
        <begin position="648"/>
        <end position="660"/>
    </location>
</feature>
<name>A0A183FI39_HELPZ</name>
<dbReference type="OrthoDB" id="5875523at2759"/>
<reference evidence="5 6" key="1">
    <citation type="submission" date="2018-11" db="EMBL/GenBank/DDBJ databases">
        <authorList>
            <consortium name="Pathogen Informatics"/>
        </authorList>
    </citation>
    <scope>NUCLEOTIDE SEQUENCE [LARGE SCALE GENOMIC DNA]</scope>
</reference>
<evidence type="ECO:0000256" key="2">
    <source>
        <dbReference type="ARBA" id="ARBA00023125"/>
    </source>
</evidence>
<dbReference type="GO" id="GO:0005634">
    <property type="term" value="C:nucleus"/>
    <property type="evidence" value="ECO:0007669"/>
    <property type="project" value="UniProtKB-SubCell"/>
</dbReference>
<dbReference type="SUPFAM" id="SSF46689">
    <property type="entry name" value="Homeodomain-like"/>
    <property type="match status" value="1"/>
</dbReference>
<feature type="domain" description="HTH CENPB-type" evidence="4">
    <location>
        <begin position="470"/>
        <end position="541"/>
    </location>
</feature>
<accession>A0A3P7YUW0</accession>
<dbReference type="GO" id="GO:0003677">
    <property type="term" value="F:DNA binding"/>
    <property type="evidence" value="ECO:0007669"/>
    <property type="project" value="UniProtKB-KW"/>
</dbReference>
<dbReference type="InterPro" id="IPR009057">
    <property type="entry name" value="Homeodomain-like_sf"/>
</dbReference>
<feature type="region of interest" description="Disordered" evidence="3">
    <location>
        <begin position="635"/>
        <end position="660"/>
    </location>
</feature>
<dbReference type="PANTHER" id="PTHR19303">
    <property type="entry name" value="TRANSPOSON"/>
    <property type="match status" value="1"/>
</dbReference>
<accession>A0A183FI39</accession>
<protein>
    <submittedName>
        <fullName evidence="7">HTH CENPB-type domain-containing protein</fullName>
    </submittedName>
</protein>
<evidence type="ECO:0000256" key="3">
    <source>
        <dbReference type="SAM" id="MobiDB-lite"/>
    </source>
</evidence>
<proteinExistence type="predicted"/>
<dbReference type="WBParaSite" id="HPBE_0000650801-mRNA-1">
    <property type="protein sequence ID" value="HPBE_0000650801-mRNA-1"/>
    <property type="gene ID" value="HPBE_0000650801"/>
</dbReference>
<comment type="subcellular location">
    <subcellularLocation>
        <location evidence="1">Nucleus</location>
    </subcellularLocation>
</comment>
<evidence type="ECO:0000313" key="5">
    <source>
        <dbReference type="EMBL" id="VDO68573.1"/>
    </source>
</evidence>
<dbReference type="SMART" id="SM00674">
    <property type="entry name" value="CENPB"/>
    <property type="match status" value="1"/>
</dbReference>
<evidence type="ECO:0000259" key="4">
    <source>
        <dbReference type="PROSITE" id="PS51253"/>
    </source>
</evidence>
<dbReference type="PANTHER" id="PTHR19303:SF71">
    <property type="entry name" value="ZINC FINGER PHD-TYPE DOMAIN-CONTAINING PROTEIN"/>
    <property type="match status" value="1"/>
</dbReference>
<keyword evidence="2" id="KW-0238">DNA-binding</keyword>
<dbReference type="AlphaFoldDB" id="A0A183FI39"/>
<feature type="region of interest" description="Disordered" evidence="3">
    <location>
        <begin position="550"/>
        <end position="574"/>
    </location>
</feature>
<feature type="compositionally biased region" description="Polar residues" evidence="3">
    <location>
        <begin position="17"/>
        <end position="38"/>
    </location>
</feature>
<organism evidence="6 7">
    <name type="scientific">Heligmosomoides polygyrus</name>
    <name type="common">Parasitic roundworm</name>
    <dbReference type="NCBI Taxonomy" id="6339"/>
    <lineage>
        <taxon>Eukaryota</taxon>
        <taxon>Metazoa</taxon>
        <taxon>Ecdysozoa</taxon>
        <taxon>Nematoda</taxon>
        <taxon>Chromadorea</taxon>
        <taxon>Rhabditida</taxon>
        <taxon>Rhabditina</taxon>
        <taxon>Rhabditomorpha</taxon>
        <taxon>Strongyloidea</taxon>
        <taxon>Heligmosomidae</taxon>
        <taxon>Heligmosomoides</taxon>
    </lineage>
</organism>
<dbReference type="PROSITE" id="PS51253">
    <property type="entry name" value="HTH_CENPB"/>
    <property type="match status" value="1"/>
</dbReference>